<evidence type="ECO:0000313" key="3">
    <source>
        <dbReference type="EMBL" id="KAB8298096.1"/>
    </source>
</evidence>
<feature type="transmembrane region" description="Helical" evidence="1">
    <location>
        <begin position="152"/>
        <end position="174"/>
    </location>
</feature>
<sequence>MPIPRGLDLRRSQYGGYGGGGGGGTTLTTANHNITTANIVVDKMNAVPGFLASAAFFTFLRANLVLPPSTLNSTSSTPILDAASSQTLPPLRPSSLATMSSNIDDDIIAHDPLDGVPSLTTTVLHAEDDKIKALKLVADSIAQQRQIAAQAIIFHPLTLTLYALIIGIVTKWQYTDTSDLGLLGTTLAGVTMACLVAVRAATAGYLHTAEEFNWDFVKNDEGEEDVIIGSRYGDEIIGALILRIERAPHLTGSPRRGKSGKKGGKGVVRAWTTKVRYRGTGVGTEMLEQAVKETRGKLGNSAEVGFAKEHANSKTILPEMFNGELRRRERRAAGALEAVVGGGRGKRR</sequence>
<dbReference type="AlphaFoldDB" id="A0A5N6K6C4"/>
<proteinExistence type="predicted"/>
<feature type="domain" description="N-acetyltransferase" evidence="2">
    <location>
        <begin position="220"/>
        <end position="300"/>
    </location>
</feature>
<dbReference type="Proteomes" id="UP000326757">
    <property type="component" value="Unassembled WGS sequence"/>
</dbReference>
<keyword evidence="4" id="KW-1185">Reference proteome</keyword>
<comment type="caution">
    <text evidence="3">The sequence shown here is derived from an EMBL/GenBank/DDBJ whole genome shotgun (WGS) entry which is preliminary data.</text>
</comment>
<evidence type="ECO:0000313" key="4">
    <source>
        <dbReference type="Proteomes" id="UP000326757"/>
    </source>
</evidence>
<evidence type="ECO:0000256" key="1">
    <source>
        <dbReference type="SAM" id="Phobius"/>
    </source>
</evidence>
<protein>
    <recommendedName>
        <fullName evidence="2">N-acetyltransferase domain-containing protein</fullName>
    </recommendedName>
</protein>
<dbReference type="GO" id="GO:0016747">
    <property type="term" value="F:acyltransferase activity, transferring groups other than amino-acyl groups"/>
    <property type="evidence" value="ECO:0007669"/>
    <property type="project" value="InterPro"/>
</dbReference>
<dbReference type="Gene3D" id="3.40.630.30">
    <property type="match status" value="1"/>
</dbReference>
<dbReference type="Pfam" id="PF00583">
    <property type="entry name" value="Acetyltransf_1"/>
    <property type="match status" value="1"/>
</dbReference>
<keyword evidence="1" id="KW-1133">Transmembrane helix</keyword>
<name>A0A5N6K6C4_MONLA</name>
<keyword evidence="1" id="KW-0812">Transmembrane</keyword>
<dbReference type="InterPro" id="IPR000182">
    <property type="entry name" value="GNAT_dom"/>
</dbReference>
<dbReference type="OrthoDB" id="5343688at2759"/>
<dbReference type="EMBL" id="VIGI01000007">
    <property type="protein sequence ID" value="KAB8298096.1"/>
    <property type="molecule type" value="Genomic_DNA"/>
</dbReference>
<accession>A0A5N6K6C4</accession>
<feature type="transmembrane region" description="Helical" evidence="1">
    <location>
        <begin position="180"/>
        <end position="198"/>
    </location>
</feature>
<keyword evidence="1" id="KW-0472">Membrane</keyword>
<reference evidence="3 4" key="1">
    <citation type="submission" date="2019-06" db="EMBL/GenBank/DDBJ databases">
        <title>Genome Sequence of the Brown Rot Fungal Pathogen Monilinia laxa.</title>
        <authorList>
            <person name="De Miccolis Angelini R.M."/>
            <person name="Landi L."/>
            <person name="Abate D."/>
            <person name="Pollastro S."/>
            <person name="Romanazzi G."/>
            <person name="Faretra F."/>
        </authorList>
    </citation>
    <scope>NUCLEOTIDE SEQUENCE [LARGE SCALE GENOMIC DNA]</scope>
    <source>
        <strain evidence="3 4">Mlax316</strain>
    </source>
</reference>
<gene>
    <name evidence="3" type="ORF">EYC80_001858</name>
</gene>
<organism evidence="3 4">
    <name type="scientific">Monilinia laxa</name>
    <name type="common">Brown rot fungus</name>
    <name type="synonym">Sclerotinia laxa</name>
    <dbReference type="NCBI Taxonomy" id="61186"/>
    <lineage>
        <taxon>Eukaryota</taxon>
        <taxon>Fungi</taxon>
        <taxon>Dikarya</taxon>
        <taxon>Ascomycota</taxon>
        <taxon>Pezizomycotina</taxon>
        <taxon>Leotiomycetes</taxon>
        <taxon>Helotiales</taxon>
        <taxon>Sclerotiniaceae</taxon>
        <taxon>Monilinia</taxon>
    </lineage>
</organism>
<evidence type="ECO:0000259" key="2">
    <source>
        <dbReference type="Pfam" id="PF00583"/>
    </source>
</evidence>